<protein>
    <submittedName>
        <fullName evidence="4">Peptide chain release factor H</fullName>
    </submittedName>
</protein>
<dbReference type="Pfam" id="PF00472">
    <property type="entry name" value="RF-1"/>
    <property type="match status" value="1"/>
</dbReference>
<evidence type="ECO:0000256" key="1">
    <source>
        <dbReference type="ARBA" id="ARBA00010835"/>
    </source>
</evidence>
<evidence type="ECO:0000313" key="5">
    <source>
        <dbReference type="Proteomes" id="UP001597296"/>
    </source>
</evidence>
<dbReference type="Proteomes" id="UP001597296">
    <property type="component" value="Unassembled WGS sequence"/>
</dbReference>
<feature type="domain" description="Prokaryotic-type class I peptide chain release factors" evidence="3">
    <location>
        <begin position="116"/>
        <end position="132"/>
    </location>
</feature>
<sequence>MIWVLLSAGRGPGECQLAVRGLTTALCAEAAQAGIDAELLETEDGPHGPVSALLALKGGEAEALARDWEGTVRWTCPSPLRPGWKRKNWFVGVSLLAPPPAGPAWDERDLRFDTCRASGPGGQHVNKTNSAVRVTHLKTGLTAFAQEERSQHRNKALAVARLAAQLAERDEKVKASANQDRRNRHDQLERGGERRVYAGPDFRRIG</sequence>
<dbReference type="Gene3D" id="3.30.70.1660">
    <property type="match status" value="1"/>
</dbReference>
<dbReference type="InterPro" id="IPR000352">
    <property type="entry name" value="Pep_chain_release_fac_I"/>
</dbReference>
<accession>A0ABW5CD38</accession>
<dbReference type="InterPro" id="IPR050057">
    <property type="entry name" value="Prokaryotic/Mito_RF"/>
</dbReference>
<feature type="region of interest" description="Disordered" evidence="2">
    <location>
        <begin position="170"/>
        <end position="206"/>
    </location>
</feature>
<dbReference type="InterPro" id="IPR017509">
    <property type="entry name" value="PrfH"/>
</dbReference>
<dbReference type="EMBL" id="JBHUIY010000024">
    <property type="protein sequence ID" value="MFD2234611.1"/>
    <property type="molecule type" value="Genomic_DNA"/>
</dbReference>
<organism evidence="4 5">
    <name type="scientific">Phaeospirillum tilakii</name>
    <dbReference type="NCBI Taxonomy" id="741673"/>
    <lineage>
        <taxon>Bacteria</taxon>
        <taxon>Pseudomonadati</taxon>
        <taxon>Pseudomonadota</taxon>
        <taxon>Alphaproteobacteria</taxon>
        <taxon>Rhodospirillales</taxon>
        <taxon>Rhodospirillaceae</taxon>
        <taxon>Phaeospirillum</taxon>
    </lineage>
</organism>
<dbReference type="NCBIfam" id="TIGR03072">
    <property type="entry name" value="release_prfH"/>
    <property type="match status" value="1"/>
</dbReference>
<dbReference type="Gene3D" id="3.30.160.20">
    <property type="match status" value="1"/>
</dbReference>
<evidence type="ECO:0000313" key="4">
    <source>
        <dbReference type="EMBL" id="MFD2234611.1"/>
    </source>
</evidence>
<dbReference type="InterPro" id="IPR045853">
    <property type="entry name" value="Pep_chain_release_fac_I_sf"/>
</dbReference>
<name>A0ABW5CD38_9PROT</name>
<gene>
    <name evidence="4" type="primary">prfH</name>
    <name evidence="4" type="ORF">ACFSNB_12410</name>
</gene>
<evidence type="ECO:0000256" key="2">
    <source>
        <dbReference type="SAM" id="MobiDB-lite"/>
    </source>
</evidence>
<comment type="caution">
    <text evidence="4">The sequence shown here is derived from an EMBL/GenBank/DDBJ whole genome shotgun (WGS) entry which is preliminary data.</text>
</comment>
<dbReference type="PANTHER" id="PTHR43804">
    <property type="entry name" value="LD18447P"/>
    <property type="match status" value="1"/>
</dbReference>
<keyword evidence="5" id="KW-1185">Reference proteome</keyword>
<evidence type="ECO:0000259" key="3">
    <source>
        <dbReference type="PROSITE" id="PS00745"/>
    </source>
</evidence>
<reference evidence="5" key="1">
    <citation type="journal article" date="2019" name="Int. J. Syst. Evol. Microbiol.">
        <title>The Global Catalogue of Microorganisms (GCM) 10K type strain sequencing project: providing services to taxonomists for standard genome sequencing and annotation.</title>
        <authorList>
            <consortium name="The Broad Institute Genomics Platform"/>
            <consortium name="The Broad Institute Genome Sequencing Center for Infectious Disease"/>
            <person name="Wu L."/>
            <person name="Ma J."/>
        </authorList>
    </citation>
    <scope>NUCLEOTIDE SEQUENCE [LARGE SCALE GENOMIC DNA]</scope>
    <source>
        <strain evidence="5">KCTC 15012</strain>
    </source>
</reference>
<dbReference type="PANTHER" id="PTHR43804:SF9">
    <property type="entry name" value="PEPTIDE CHAIN RELEASE FACTOR HOMOLOG-RELATED"/>
    <property type="match status" value="1"/>
</dbReference>
<proteinExistence type="inferred from homology"/>
<comment type="similarity">
    <text evidence="1">Belongs to the prokaryotic/mitochondrial release factor family.</text>
</comment>
<dbReference type="SUPFAM" id="SSF75620">
    <property type="entry name" value="Release factor"/>
    <property type="match status" value="1"/>
</dbReference>
<dbReference type="PROSITE" id="PS00745">
    <property type="entry name" value="RF_PROK_I"/>
    <property type="match status" value="1"/>
</dbReference>
<dbReference type="RefSeq" id="WP_377316997.1">
    <property type="nucleotide sequence ID" value="NZ_JBHUIY010000024.1"/>
</dbReference>